<sequence>MQYACNPAFVPAACPPIVNAAPGVSKAALCRAARGGADIFASGAPFITPTIRHKGATIWPPSALTITCLDRRRSPPFTVWDRR</sequence>
<evidence type="ECO:0000313" key="1">
    <source>
        <dbReference type="EMBL" id="AWL94485.1"/>
    </source>
</evidence>
<organism evidence="1 2">
    <name type="scientific">Bradyrhizobium ottawaense</name>
    <dbReference type="NCBI Taxonomy" id="931866"/>
    <lineage>
        <taxon>Bacteria</taxon>
        <taxon>Pseudomonadati</taxon>
        <taxon>Pseudomonadota</taxon>
        <taxon>Alphaproteobacteria</taxon>
        <taxon>Hyphomicrobiales</taxon>
        <taxon>Nitrobacteraceae</taxon>
        <taxon>Bradyrhizobium</taxon>
    </lineage>
</organism>
<dbReference type="AlphaFoldDB" id="A0A2U8P9Q6"/>
<evidence type="ECO:0000313" key="2">
    <source>
        <dbReference type="Proteomes" id="UP000215703"/>
    </source>
</evidence>
<gene>
    <name evidence="1" type="ORF">CIT37_21710</name>
</gene>
<accession>A0A2U8P9Q6</accession>
<reference evidence="1 2" key="1">
    <citation type="journal article" date="2014" name="Int. J. Syst. Evol. Microbiol.">
        <title>Bradyrhizobium ottawaense sp. nov., a symbiotic nitrogen fixing bacterium from root nodules of soybeans in Canada.</title>
        <authorList>
            <person name="Yu X."/>
            <person name="Cloutier S."/>
            <person name="Tambong J.T."/>
            <person name="Bromfield E.S."/>
        </authorList>
    </citation>
    <scope>NUCLEOTIDE SEQUENCE [LARGE SCALE GENOMIC DNA]</scope>
    <source>
        <strain evidence="1 2">OO99</strain>
    </source>
</reference>
<reference evidence="1 2" key="2">
    <citation type="journal article" date="2017" name="Syst. Appl. Microbiol.">
        <title>Soybeans inoculated with root zone soils of Canadian native legumes harbour diverse and novel Bradyrhizobium spp. that possess agricultural potential.</title>
        <authorList>
            <person name="Bromfield E.S.P."/>
            <person name="Cloutier S."/>
            <person name="Tambong J.T."/>
            <person name="Tran Thi T.V."/>
        </authorList>
    </citation>
    <scope>NUCLEOTIDE SEQUENCE [LARGE SCALE GENOMIC DNA]</scope>
    <source>
        <strain evidence="1 2">OO99</strain>
    </source>
</reference>
<name>A0A2U8P9Q6_9BRAD</name>
<dbReference type="Proteomes" id="UP000215703">
    <property type="component" value="Chromosome"/>
</dbReference>
<proteinExistence type="predicted"/>
<protein>
    <submittedName>
        <fullName evidence="1">Uncharacterized protein</fullName>
    </submittedName>
</protein>
<dbReference type="EMBL" id="CP029425">
    <property type="protein sequence ID" value="AWL94485.1"/>
    <property type="molecule type" value="Genomic_DNA"/>
</dbReference>